<name>A0A4Y2EZV0_ARAVE</name>
<dbReference type="EMBL" id="BGPR01000741">
    <property type="protein sequence ID" value="GBM33778.1"/>
    <property type="molecule type" value="Genomic_DNA"/>
</dbReference>
<evidence type="ECO:0000313" key="1">
    <source>
        <dbReference type="EMBL" id="GBM33778.1"/>
    </source>
</evidence>
<dbReference type="AlphaFoldDB" id="A0A4Y2EZV0"/>
<organism evidence="1 2">
    <name type="scientific">Araneus ventricosus</name>
    <name type="common">Orbweaver spider</name>
    <name type="synonym">Epeira ventricosa</name>
    <dbReference type="NCBI Taxonomy" id="182803"/>
    <lineage>
        <taxon>Eukaryota</taxon>
        <taxon>Metazoa</taxon>
        <taxon>Ecdysozoa</taxon>
        <taxon>Arthropoda</taxon>
        <taxon>Chelicerata</taxon>
        <taxon>Arachnida</taxon>
        <taxon>Araneae</taxon>
        <taxon>Araneomorphae</taxon>
        <taxon>Entelegynae</taxon>
        <taxon>Araneoidea</taxon>
        <taxon>Araneidae</taxon>
        <taxon>Araneus</taxon>
    </lineage>
</organism>
<dbReference type="Proteomes" id="UP000499080">
    <property type="component" value="Unassembled WGS sequence"/>
</dbReference>
<accession>A0A4Y2EZV0</accession>
<comment type="caution">
    <text evidence="1">The sequence shown here is derived from an EMBL/GenBank/DDBJ whole genome shotgun (WGS) entry which is preliminary data.</text>
</comment>
<protein>
    <submittedName>
        <fullName evidence="1">Uncharacterized protein</fullName>
    </submittedName>
</protein>
<sequence>MQSSVVVQKQGTFREWSRSFPTKCLVKQVQRGKITGSIHGRSTPMKSTRSKPWWSQKTMAVTFFADEAVLNFLWGETRGVSMTLMLSSSQMSHDAPTFRPLLNTENIRCRKETLSAKYRIKCCSDIPIRVAYYTSHFNRRPCIRQHRHILTEIS</sequence>
<evidence type="ECO:0000313" key="2">
    <source>
        <dbReference type="Proteomes" id="UP000499080"/>
    </source>
</evidence>
<keyword evidence="2" id="KW-1185">Reference proteome</keyword>
<gene>
    <name evidence="1" type="ORF">AVEN_183037_1</name>
</gene>
<proteinExistence type="predicted"/>
<reference evidence="1 2" key="1">
    <citation type="journal article" date="2019" name="Sci. Rep.">
        <title>Orb-weaving spider Araneus ventricosus genome elucidates the spidroin gene catalogue.</title>
        <authorList>
            <person name="Kono N."/>
            <person name="Nakamura H."/>
            <person name="Ohtoshi R."/>
            <person name="Moran D.A.P."/>
            <person name="Shinohara A."/>
            <person name="Yoshida Y."/>
            <person name="Fujiwara M."/>
            <person name="Mori M."/>
            <person name="Tomita M."/>
            <person name="Arakawa K."/>
        </authorList>
    </citation>
    <scope>NUCLEOTIDE SEQUENCE [LARGE SCALE GENOMIC DNA]</scope>
</reference>